<accession>A0A2S8FHH3</accession>
<dbReference type="RefSeq" id="WP_105356661.1">
    <property type="nucleotide sequence ID" value="NZ_PUIB01000019.1"/>
</dbReference>
<gene>
    <name evidence="1" type="ORF">C5Y98_19475</name>
</gene>
<organism evidence="1 2">
    <name type="scientific">Blastopirellula marina</name>
    <dbReference type="NCBI Taxonomy" id="124"/>
    <lineage>
        <taxon>Bacteria</taxon>
        <taxon>Pseudomonadati</taxon>
        <taxon>Planctomycetota</taxon>
        <taxon>Planctomycetia</taxon>
        <taxon>Pirellulales</taxon>
        <taxon>Pirellulaceae</taxon>
        <taxon>Blastopirellula</taxon>
    </lineage>
</organism>
<dbReference type="Proteomes" id="UP000239388">
    <property type="component" value="Unassembled WGS sequence"/>
</dbReference>
<evidence type="ECO:0000313" key="1">
    <source>
        <dbReference type="EMBL" id="PQO31599.1"/>
    </source>
</evidence>
<dbReference type="OrthoDB" id="285520at2"/>
<dbReference type="EMBL" id="PUIB01000019">
    <property type="protein sequence ID" value="PQO31599.1"/>
    <property type="molecule type" value="Genomic_DNA"/>
</dbReference>
<evidence type="ECO:0000313" key="2">
    <source>
        <dbReference type="Proteomes" id="UP000239388"/>
    </source>
</evidence>
<comment type="caution">
    <text evidence="1">The sequence shown here is derived from an EMBL/GenBank/DDBJ whole genome shotgun (WGS) entry which is preliminary data.</text>
</comment>
<proteinExistence type="predicted"/>
<reference evidence="1 2" key="1">
    <citation type="submission" date="2018-02" db="EMBL/GenBank/DDBJ databases">
        <title>Comparative genomes isolates from brazilian mangrove.</title>
        <authorList>
            <person name="Araujo J.E."/>
            <person name="Taketani R.G."/>
            <person name="Silva M.C.P."/>
            <person name="Loureco M.V."/>
            <person name="Andreote F.D."/>
        </authorList>
    </citation>
    <scope>NUCLEOTIDE SEQUENCE [LARGE SCALE GENOMIC DNA]</scope>
    <source>
        <strain evidence="1 2">NAP PRIS-MGV</strain>
    </source>
</reference>
<sequence>MDHSTPFKLVHEPTKTPRGNFVVYQQLPEDSLAALSDWMDHALEILVEENADFVSPNSSRKDLVKNR</sequence>
<protein>
    <submittedName>
        <fullName evidence="1">Uncharacterized protein</fullName>
    </submittedName>
</protein>
<dbReference type="AlphaFoldDB" id="A0A2S8FHH3"/>
<name>A0A2S8FHH3_9BACT</name>